<accession>W7QML7</accession>
<evidence type="ECO:0000313" key="4">
    <source>
        <dbReference type="EMBL" id="EWH09153.1"/>
    </source>
</evidence>
<gene>
    <name evidence="4" type="ORF">DS2_13809</name>
</gene>
<dbReference type="AlphaFoldDB" id="W7QML7"/>
<keyword evidence="2" id="KW-0456">Lyase</keyword>
<protein>
    <recommendedName>
        <fullName evidence="3">Alginate lyase domain-containing protein</fullName>
    </recommendedName>
</protein>
<dbReference type="EMBL" id="ARZY01000028">
    <property type="protein sequence ID" value="EWH09153.1"/>
    <property type="molecule type" value="Genomic_DNA"/>
</dbReference>
<dbReference type="PATRIC" id="fig|1328313.3.peg.2816"/>
<comment type="caution">
    <text evidence="4">The sequence shown here is derived from an EMBL/GenBank/DDBJ whole genome shotgun (WGS) entry which is preliminary data.</text>
</comment>
<dbReference type="PROSITE" id="PS51257">
    <property type="entry name" value="PROKAR_LIPOPROTEIN"/>
    <property type="match status" value="1"/>
</dbReference>
<keyword evidence="5" id="KW-1185">Reference proteome</keyword>
<sequence>MVLKNFAKTMMVGAMTAGILACSTSQQISENSVSQKDGSFDTPHRFVAINPDWLQQSYTSYQAGDPLIKRVVSSVVDAADDALTKPNVSVLDKTLVAPSGDKQDYISVGPYWWPDPSKPDGLPWIKRDGKVNPASKTTGSDKPAMNDMLMYISSLSMAYYYTKDEKYAEKAASFINTWFLSPNTRMNPSLDFGQAVPGAEDGRPYGVIETRWFIRLIDDVGLISNSKHFNKIKQQQFKNWLSQYTNWLQTSELGKQACDAHNNHGTYCEAQIAAYALYTGQKSTAKQYVERVFKHRLAEQVEPNGAQPDELARTRPLHYSVFNLEGYFFAARVADQLGLDMWQFTAENGASIKKMVDFILPAIKKQGYWQNVADKKMRRGRLFYFLQYAYIKFGDEKYRQAIEDLFSLVANEDRAELAQCLLVMPTPTNLTLADLKQMDPTGAKSKYRCYY</sequence>
<dbReference type="STRING" id="1328313.DS2_13809"/>
<dbReference type="Proteomes" id="UP000019276">
    <property type="component" value="Unassembled WGS sequence"/>
</dbReference>
<evidence type="ECO:0000313" key="5">
    <source>
        <dbReference type="Proteomes" id="UP000019276"/>
    </source>
</evidence>
<dbReference type="RefSeq" id="WP_051479886.1">
    <property type="nucleotide sequence ID" value="NZ_ARZY01000028.1"/>
</dbReference>
<dbReference type="GO" id="GO:0042597">
    <property type="term" value="C:periplasmic space"/>
    <property type="evidence" value="ECO:0007669"/>
    <property type="project" value="InterPro"/>
</dbReference>
<feature type="domain" description="Alginate lyase" evidence="3">
    <location>
        <begin position="93"/>
        <end position="367"/>
    </location>
</feature>
<organism evidence="4 5">
    <name type="scientific">Catenovulum agarivorans DS-2</name>
    <dbReference type="NCBI Taxonomy" id="1328313"/>
    <lineage>
        <taxon>Bacteria</taxon>
        <taxon>Pseudomonadati</taxon>
        <taxon>Pseudomonadota</taxon>
        <taxon>Gammaproteobacteria</taxon>
        <taxon>Alteromonadales</taxon>
        <taxon>Alteromonadaceae</taxon>
        <taxon>Catenovulum</taxon>
    </lineage>
</organism>
<evidence type="ECO:0000259" key="3">
    <source>
        <dbReference type="Pfam" id="PF05426"/>
    </source>
</evidence>
<name>W7QML7_9ALTE</name>
<dbReference type="Pfam" id="PF05426">
    <property type="entry name" value="Alginate_lyase"/>
    <property type="match status" value="1"/>
</dbReference>
<dbReference type="SUPFAM" id="SSF48230">
    <property type="entry name" value="Chondroitin AC/alginate lyase"/>
    <property type="match status" value="1"/>
</dbReference>
<dbReference type="InterPro" id="IPR008929">
    <property type="entry name" value="Chondroitin_lyas"/>
</dbReference>
<evidence type="ECO:0000256" key="2">
    <source>
        <dbReference type="ARBA" id="ARBA00023239"/>
    </source>
</evidence>
<dbReference type="OrthoDB" id="7210452at2"/>
<dbReference type="InterPro" id="IPR008397">
    <property type="entry name" value="Alginate_lyase_dom"/>
</dbReference>
<dbReference type="eggNOG" id="ENOG502Z7SW">
    <property type="taxonomic scope" value="Bacteria"/>
</dbReference>
<reference evidence="4 5" key="1">
    <citation type="journal article" date="2014" name="Genome Announc.">
        <title>Draft Genome Sequence of the Agar-Degrading Bacterium Catenovulum sp. Strain DS-2, Isolated from Intestines of Haliotis diversicolor.</title>
        <authorList>
            <person name="Shan D."/>
            <person name="Li X."/>
            <person name="Gu Z."/>
            <person name="Wei G."/>
            <person name="Gao Z."/>
            <person name="Shao Z."/>
        </authorList>
    </citation>
    <scope>NUCLEOTIDE SEQUENCE [LARGE SCALE GENOMIC DNA]</scope>
    <source>
        <strain evidence="4 5">DS-2</strain>
    </source>
</reference>
<keyword evidence="1" id="KW-0732">Signal</keyword>
<proteinExistence type="predicted"/>
<dbReference type="Gene3D" id="1.50.10.100">
    <property type="entry name" value="Chondroitin AC/alginate lyase"/>
    <property type="match status" value="1"/>
</dbReference>
<dbReference type="GO" id="GO:0016829">
    <property type="term" value="F:lyase activity"/>
    <property type="evidence" value="ECO:0007669"/>
    <property type="project" value="UniProtKB-KW"/>
</dbReference>
<evidence type="ECO:0000256" key="1">
    <source>
        <dbReference type="ARBA" id="ARBA00022729"/>
    </source>
</evidence>